<evidence type="ECO:0000313" key="13">
    <source>
        <dbReference type="Proteomes" id="UP000178666"/>
    </source>
</evidence>
<keyword evidence="2" id="KW-0227">DNA damage</keyword>
<evidence type="ECO:0000313" key="11">
    <source>
        <dbReference type="EMBL" id="AOZ46282.1"/>
    </source>
</evidence>
<dbReference type="PANTHER" id="PTHR47964">
    <property type="entry name" value="ATP-DEPENDENT DNA HELICASE HOMOLOG RECG, CHLOROPLASTIC"/>
    <property type="match status" value="1"/>
</dbReference>
<evidence type="ECO:0000259" key="8">
    <source>
        <dbReference type="PROSITE" id="PS51192"/>
    </source>
</evidence>
<dbReference type="SUPFAM" id="SSF50249">
    <property type="entry name" value="Nucleic acid-binding proteins"/>
    <property type="match status" value="1"/>
</dbReference>
<dbReference type="InterPro" id="IPR027417">
    <property type="entry name" value="P-loop_NTPase"/>
</dbReference>
<sequence length="758" mass="82018">MGRCYGGLSAASGNVTDVDDVVSPWLTRAQEELHRPIAEVLGTRTAKAFGALHIATLKDLLSHVPRRYLSGTETTELGRLVPGSEVALVADVARVEVHNMANRPGQERLEVTLTDGRDTLPVTFFGKKWLVSYWQKQFTASTHGIFVGKVGSFRDRPQLTHPDFVMFDRDGRITGKADKKTMATQVMRNGLVGLYPATSKLPTWTIAECATLALAQTGRQEDTLPDWLRDEAEIMGLWDAFETVHHPRDLPSAQAASERLVWEEAVATQVTMARRRRQAAVREAPACPPTGGGLLEEFDARLPFTLTDGQIEVGREIEAELGATTPMQRLLQGEVGSGKTLVALRAMLQVVDAGYQAVLMAPTEVLAQQHHRTITTLLGDLGQGHVLGAPANATGVALLTGSMAAAPTRDALARIADGSAGIVIGTHALLGGRVEYAGLGLVVVDEQHRFGVEQRGVLTSRADLHPHELVLTATPIPRSVAMTVFGDLQVSSLTELPAGRADVQTTVVDLPRHRSWLDRAWARIREEVDQGHQAFVVCPRIDAHEADEAADDAVEGRPPSTTVEELAPMLASGPLRGLRVESLHSRMDSTDKDAVMARFTSGESQVLVSTTVIEVGVDVPNATMMVIMDADRFGVSQLHQLRGRIGRSDLPGLCLLVTSTPVDSPAMTRISAVAGTRDGFALAELDLAQRREGNVLGSTQAGRRSPLRLLKVLEHADIVAAARDLAERWIEETPEDPRLLDMVRSTELLAEGDLMEQG</sequence>
<keyword evidence="6" id="KW-0238">DNA-binding</keyword>
<dbReference type="GO" id="GO:0016787">
    <property type="term" value="F:hydrolase activity"/>
    <property type="evidence" value="ECO:0007669"/>
    <property type="project" value="UniProtKB-KW"/>
</dbReference>
<dbReference type="PANTHER" id="PTHR47964:SF1">
    <property type="entry name" value="ATP-DEPENDENT DNA HELICASE HOMOLOG RECG, CHLOROPLASTIC"/>
    <property type="match status" value="1"/>
</dbReference>
<proteinExistence type="predicted"/>
<dbReference type="GO" id="GO:0003677">
    <property type="term" value="F:DNA binding"/>
    <property type="evidence" value="ECO:0007669"/>
    <property type="project" value="UniProtKB-KW"/>
</dbReference>
<dbReference type="EMBL" id="CP015970">
    <property type="protein sequence ID" value="AOZ46282.1"/>
    <property type="molecule type" value="Genomic_DNA"/>
</dbReference>
<protein>
    <submittedName>
        <fullName evidence="10">ATP-dependent DNA helicase RecG</fullName>
    </submittedName>
</protein>
<dbReference type="SMART" id="SM00490">
    <property type="entry name" value="HELICc"/>
    <property type="match status" value="1"/>
</dbReference>
<reference evidence="10 12" key="2">
    <citation type="submission" date="2016-02" db="EMBL/GenBank/DDBJ databases">
        <title>Complete Genome Sequence of Propionibacterium acidipropionici ATCC 55737.</title>
        <authorList>
            <person name="Luna Flores C.H."/>
            <person name="Nielsen L.K."/>
            <person name="Marcellin E."/>
        </authorList>
    </citation>
    <scope>NUCLEOTIDE SEQUENCE [LARGE SCALE GENOMIC DNA]</scope>
    <source>
        <strain evidence="10 12">ATCC 55737</strain>
    </source>
</reference>
<evidence type="ECO:0000313" key="12">
    <source>
        <dbReference type="Proteomes" id="UP000075221"/>
    </source>
</evidence>
<accession>A0AAC9AMZ0</accession>
<gene>
    <name evidence="11" type="ORF">A8L58_05630</name>
    <name evidence="10" type="ORF">AXH35_04165</name>
</gene>
<dbReference type="InterPro" id="IPR047112">
    <property type="entry name" value="RecG/Mfd"/>
</dbReference>
<dbReference type="EMBL" id="CP014352">
    <property type="protein sequence ID" value="AMS04794.1"/>
    <property type="molecule type" value="Genomic_DNA"/>
</dbReference>
<dbReference type="CDD" id="cd04488">
    <property type="entry name" value="RecG_wedge_OBF"/>
    <property type="match status" value="1"/>
</dbReference>
<keyword evidence="5" id="KW-0067">ATP-binding</keyword>
<evidence type="ECO:0000256" key="2">
    <source>
        <dbReference type="ARBA" id="ARBA00022763"/>
    </source>
</evidence>
<dbReference type="GO" id="GO:0005524">
    <property type="term" value="F:ATP binding"/>
    <property type="evidence" value="ECO:0007669"/>
    <property type="project" value="UniProtKB-KW"/>
</dbReference>
<keyword evidence="3" id="KW-0378">Hydrolase</keyword>
<dbReference type="Proteomes" id="UP000075221">
    <property type="component" value="Chromosome"/>
</dbReference>
<name>A0AAC9AMZ0_9ACTN</name>
<evidence type="ECO:0000256" key="3">
    <source>
        <dbReference type="ARBA" id="ARBA00022801"/>
    </source>
</evidence>
<dbReference type="InterPro" id="IPR012340">
    <property type="entry name" value="NA-bd_OB-fold"/>
</dbReference>
<dbReference type="GO" id="GO:0003678">
    <property type="term" value="F:DNA helicase activity"/>
    <property type="evidence" value="ECO:0007669"/>
    <property type="project" value="TreeGrafter"/>
</dbReference>
<keyword evidence="4 10" id="KW-0347">Helicase</keyword>
<evidence type="ECO:0000256" key="6">
    <source>
        <dbReference type="ARBA" id="ARBA00023125"/>
    </source>
</evidence>
<dbReference type="PROSITE" id="PS51194">
    <property type="entry name" value="HELICASE_CTER"/>
    <property type="match status" value="1"/>
</dbReference>
<organism evidence="10 12">
    <name type="scientific">Acidipropionibacterium acidipropionici</name>
    <dbReference type="NCBI Taxonomy" id="1748"/>
    <lineage>
        <taxon>Bacteria</taxon>
        <taxon>Bacillati</taxon>
        <taxon>Actinomycetota</taxon>
        <taxon>Actinomycetes</taxon>
        <taxon>Propionibacteriales</taxon>
        <taxon>Propionibacteriaceae</taxon>
        <taxon>Acidipropionibacterium</taxon>
    </lineage>
</organism>
<dbReference type="Pfam" id="PF00270">
    <property type="entry name" value="DEAD"/>
    <property type="match status" value="1"/>
</dbReference>
<feature type="domain" description="Helicase ATP-binding" evidence="8">
    <location>
        <begin position="320"/>
        <end position="493"/>
    </location>
</feature>
<evidence type="ECO:0000256" key="1">
    <source>
        <dbReference type="ARBA" id="ARBA00022741"/>
    </source>
</evidence>
<feature type="domain" description="Helicase C-terminal" evidence="9">
    <location>
        <begin position="516"/>
        <end position="693"/>
    </location>
</feature>
<keyword evidence="1" id="KW-0547">Nucleotide-binding</keyword>
<dbReference type="PROSITE" id="PS51192">
    <property type="entry name" value="HELICASE_ATP_BIND_1"/>
    <property type="match status" value="1"/>
</dbReference>
<dbReference type="SMART" id="SM00487">
    <property type="entry name" value="DEXDc"/>
    <property type="match status" value="1"/>
</dbReference>
<reference evidence="11 13" key="1">
    <citation type="journal article" date="2016" name="Plant Dis.">
        <title>Improved production of propionic acid using genome shuffling.</title>
        <authorList>
            <person name="Luna-Flores C.H."/>
            <person name="Palfreyman R.W."/>
            <person name="Kromer J.O."/>
            <person name="Nielsen L.K."/>
            <person name="Marcellin E."/>
        </authorList>
    </citation>
    <scope>NUCLEOTIDE SEQUENCE [LARGE SCALE GENOMIC DNA]</scope>
    <source>
        <strain evidence="11 13">F3E8</strain>
    </source>
</reference>
<dbReference type="GO" id="GO:0006281">
    <property type="term" value="P:DNA repair"/>
    <property type="evidence" value="ECO:0007669"/>
    <property type="project" value="UniProtKB-KW"/>
</dbReference>
<keyword evidence="7" id="KW-0234">DNA repair</keyword>
<evidence type="ECO:0000256" key="7">
    <source>
        <dbReference type="ARBA" id="ARBA00023204"/>
    </source>
</evidence>
<dbReference type="AlphaFoldDB" id="A0AAC9AMZ0"/>
<evidence type="ECO:0000259" key="9">
    <source>
        <dbReference type="PROSITE" id="PS51194"/>
    </source>
</evidence>
<dbReference type="SUPFAM" id="SSF52540">
    <property type="entry name" value="P-loop containing nucleoside triphosphate hydrolases"/>
    <property type="match status" value="2"/>
</dbReference>
<evidence type="ECO:0000256" key="5">
    <source>
        <dbReference type="ARBA" id="ARBA00022840"/>
    </source>
</evidence>
<dbReference type="InterPro" id="IPR014001">
    <property type="entry name" value="Helicase_ATP-bd"/>
</dbReference>
<dbReference type="InterPro" id="IPR011545">
    <property type="entry name" value="DEAD/DEAH_box_helicase_dom"/>
</dbReference>
<dbReference type="Gene3D" id="2.40.50.140">
    <property type="entry name" value="Nucleic acid-binding proteins"/>
    <property type="match status" value="1"/>
</dbReference>
<dbReference type="Gene3D" id="3.40.50.300">
    <property type="entry name" value="P-loop containing nucleotide triphosphate hydrolases"/>
    <property type="match status" value="2"/>
</dbReference>
<evidence type="ECO:0000256" key="4">
    <source>
        <dbReference type="ARBA" id="ARBA00022806"/>
    </source>
</evidence>
<evidence type="ECO:0000313" key="10">
    <source>
        <dbReference type="EMBL" id="AMS04794.1"/>
    </source>
</evidence>
<dbReference type="RefSeq" id="WP_062819156.1">
    <property type="nucleotide sequence ID" value="NZ_CP014352.1"/>
</dbReference>
<dbReference type="InterPro" id="IPR001650">
    <property type="entry name" value="Helicase_C-like"/>
</dbReference>
<dbReference type="Pfam" id="PF00271">
    <property type="entry name" value="Helicase_C"/>
    <property type="match status" value="1"/>
</dbReference>
<dbReference type="Proteomes" id="UP000178666">
    <property type="component" value="Chromosome"/>
</dbReference>
<keyword evidence="13" id="KW-1185">Reference proteome</keyword>